<dbReference type="SUPFAM" id="SSF52540">
    <property type="entry name" value="P-loop containing nucleoside triphosphate hydrolases"/>
    <property type="match status" value="1"/>
</dbReference>
<evidence type="ECO:0000313" key="3">
    <source>
        <dbReference type="Proteomes" id="UP001235939"/>
    </source>
</evidence>
<dbReference type="InterPro" id="IPR050716">
    <property type="entry name" value="MAGUK"/>
</dbReference>
<proteinExistence type="predicted"/>
<dbReference type="PROSITE" id="PS50052">
    <property type="entry name" value="GUANYLATE_KINASE_2"/>
    <property type="match status" value="1"/>
</dbReference>
<dbReference type="EMBL" id="CP092874">
    <property type="protein sequence ID" value="UYV75252.1"/>
    <property type="molecule type" value="Genomic_DNA"/>
</dbReference>
<accession>A0ABY6L283</accession>
<dbReference type="InterPro" id="IPR008145">
    <property type="entry name" value="GK/Ca_channel_bsu"/>
</dbReference>
<dbReference type="Proteomes" id="UP001235939">
    <property type="component" value="Chromosome 12"/>
</dbReference>
<dbReference type="Pfam" id="PF00625">
    <property type="entry name" value="Guanylate_kin"/>
    <property type="match status" value="1"/>
</dbReference>
<dbReference type="Gene3D" id="3.40.50.300">
    <property type="entry name" value="P-loop containing nucleotide triphosphate hydrolases"/>
    <property type="match status" value="1"/>
</dbReference>
<reference evidence="2 3" key="1">
    <citation type="submission" date="2022-01" db="EMBL/GenBank/DDBJ databases">
        <title>A chromosomal length assembly of Cordylochernes scorpioides.</title>
        <authorList>
            <person name="Zeh D."/>
            <person name="Zeh J."/>
        </authorList>
    </citation>
    <scope>NUCLEOTIDE SEQUENCE [LARGE SCALE GENOMIC DNA]</scope>
    <source>
        <strain evidence="2">IN4F17</strain>
        <tissue evidence="2">Whole Body</tissue>
    </source>
</reference>
<dbReference type="PANTHER" id="PTHR23122">
    <property type="entry name" value="MEMBRANE-ASSOCIATED GUANYLATE KINASE MAGUK"/>
    <property type="match status" value="1"/>
</dbReference>
<protein>
    <submittedName>
        <fullName evidence="2">MPP7</fullName>
    </submittedName>
</protein>
<dbReference type="InterPro" id="IPR027417">
    <property type="entry name" value="P-loop_NTPase"/>
</dbReference>
<gene>
    <name evidence="2" type="ORF">LAZ67_12003103</name>
</gene>
<evidence type="ECO:0000259" key="1">
    <source>
        <dbReference type="PROSITE" id="PS50052"/>
    </source>
</evidence>
<evidence type="ECO:0000313" key="2">
    <source>
        <dbReference type="EMBL" id="UYV75252.1"/>
    </source>
</evidence>
<keyword evidence="3" id="KW-1185">Reference proteome</keyword>
<organism evidence="2 3">
    <name type="scientific">Cordylochernes scorpioides</name>
    <dbReference type="NCBI Taxonomy" id="51811"/>
    <lineage>
        <taxon>Eukaryota</taxon>
        <taxon>Metazoa</taxon>
        <taxon>Ecdysozoa</taxon>
        <taxon>Arthropoda</taxon>
        <taxon>Chelicerata</taxon>
        <taxon>Arachnida</taxon>
        <taxon>Pseudoscorpiones</taxon>
        <taxon>Cheliferoidea</taxon>
        <taxon>Chernetidae</taxon>
        <taxon>Cordylochernes</taxon>
    </lineage>
</organism>
<feature type="domain" description="Guanylate kinase-like" evidence="1">
    <location>
        <begin position="13"/>
        <end position="179"/>
    </location>
</feature>
<dbReference type="SMART" id="SM00072">
    <property type="entry name" value="GuKc"/>
    <property type="match status" value="1"/>
</dbReference>
<dbReference type="InterPro" id="IPR008144">
    <property type="entry name" value="Guanylate_kin-like_dom"/>
</dbReference>
<sequence>MFLLVCYMSRDDTSRARQDWEHDGHEYHFVDRQLMEQEIHRGKFVEYGQYRSHLYGTSLDMVLDIVRDGYVCVINPIPQVGPRNSALPRLYTADLKPYVVFIKPPSLEVLRECRQCPSFSSCTSHIPAYHNFNSVQDEECEELVDTAHKIEQVYGHMFDLTIINDDLPRAFQELLVAARLVELEPQWAPADWQPPN</sequence>
<name>A0ABY6L283_9ARAC</name>